<dbReference type="Proteomes" id="UP001159405">
    <property type="component" value="Unassembled WGS sequence"/>
</dbReference>
<gene>
    <name evidence="2" type="ORF">PLOB_00007662</name>
</gene>
<dbReference type="PANTHER" id="PTHR34754:SF1">
    <property type="entry name" value="COILED-COIL DOMAIN-CONTAINING PROTEIN 60"/>
    <property type="match status" value="1"/>
</dbReference>
<name>A0ABN8QNR5_9CNID</name>
<feature type="compositionally biased region" description="Polar residues" evidence="1">
    <location>
        <begin position="302"/>
        <end position="312"/>
    </location>
</feature>
<reference evidence="2 3" key="1">
    <citation type="submission" date="2022-05" db="EMBL/GenBank/DDBJ databases">
        <authorList>
            <consortium name="Genoscope - CEA"/>
            <person name="William W."/>
        </authorList>
    </citation>
    <scope>NUCLEOTIDE SEQUENCE [LARGE SCALE GENOMIC DNA]</scope>
</reference>
<dbReference type="PANTHER" id="PTHR34754">
    <property type="entry name" value="COILED-COIL DOMAIN-CONTAINING PROTEIN 60"/>
    <property type="match status" value="1"/>
</dbReference>
<protein>
    <recommendedName>
        <fullName evidence="4">Coiled-coil domain-containing protein 60</fullName>
    </recommendedName>
</protein>
<sequence length="859" mass="96505">MPDTENPRSYIRPVPLPIPSHQGLKITARNAKFYTCEVPTRKEVARENYERRRHQMSKCGYRSVIYKPYQPVGEVFLDDRKLILSALGQEQTEQDNQIQDESSSSSGVSESEDEESLRQSKDQQPVLPQPTNYKPKVMNDIKAQVNKGRKMIHAVRLGFGLYRLVHDEQHRKQAEAERERKQKEEAARNQMKPASTDSENSDDELDIELKSYMIPAPSSPSRETDYGEHLDPAQDTQPRPSSSHSSSSSQRWKQLGTSVVTSVKSPPASPQPTLQVSSPTPSHSMDLDFDRSSTEHPETDRNMTSAPSSPAPTTRRYLHPPQSAAQSTISKSSRRSRRLRSQRPYSPVYSNINYNDVTDRKNIFRQLCALNWILEGMSQDQQPPVMPPITSCWKLKDLNEDPRAIRKRVEKDKLTDKDWATFKQNPARFTQRGTRRGTRRISIHPNFIQRFSTTNTPTVGPSALRVPTETRPRSGTSVTGETVVSSRTEVPTEHAPDQRASQEGSGSDGHGNSSHSGGGHTVTFVDPKIRAVSAPPGPISEQTTVTPGALPVTMSNTNSNGAPQNGAPGGNDKKAPPKLQKQKSFTVTTVYTPPSNPSKAMQKIRAKTRAAKAFKSTLSHKELEKLASKPEEQQTASDSRVRAWVQATGAVNTKRFAAAAIAAFGAISLDHRTEKVPVESKTKFDEVAEEKALILHDNLEVRDRNRLQVLERKLMCLETFNNIYRALDQMRSSSVIPDTETNEEMRQRVTEECKWYKDLLGNLPQDVKDDRYCTIVLNRIAGYGSLEGRKISSNQFLKVLSTLRDWEICAPDINAAVEFVREKIVEMSELEFEDWLNAKFPQPPRPVSAPLPRSSGYRY</sequence>
<feature type="compositionally biased region" description="Basic and acidic residues" evidence="1">
    <location>
        <begin position="222"/>
        <end position="232"/>
    </location>
</feature>
<feature type="region of interest" description="Disordered" evidence="1">
    <location>
        <begin position="89"/>
        <end position="138"/>
    </location>
</feature>
<evidence type="ECO:0000313" key="2">
    <source>
        <dbReference type="EMBL" id="CAH3166144.1"/>
    </source>
</evidence>
<feature type="compositionally biased region" description="Polar residues" evidence="1">
    <location>
        <begin position="89"/>
        <end position="100"/>
    </location>
</feature>
<evidence type="ECO:0000256" key="1">
    <source>
        <dbReference type="SAM" id="MobiDB-lite"/>
    </source>
</evidence>
<dbReference type="InterPro" id="IPR031526">
    <property type="entry name" value="DUF4698"/>
</dbReference>
<keyword evidence="3" id="KW-1185">Reference proteome</keyword>
<feature type="compositionally biased region" description="Polar residues" evidence="1">
    <location>
        <begin position="250"/>
        <end position="264"/>
    </location>
</feature>
<comment type="caution">
    <text evidence="2">The sequence shown here is derived from an EMBL/GenBank/DDBJ whole genome shotgun (WGS) entry which is preliminary data.</text>
</comment>
<feature type="compositionally biased region" description="Polar residues" evidence="1">
    <location>
        <begin position="271"/>
        <end position="283"/>
    </location>
</feature>
<proteinExistence type="predicted"/>
<dbReference type="EMBL" id="CALNXK010000136">
    <property type="protein sequence ID" value="CAH3166144.1"/>
    <property type="molecule type" value="Genomic_DNA"/>
</dbReference>
<feature type="region of interest" description="Disordered" evidence="1">
    <location>
        <begin position="170"/>
        <end position="346"/>
    </location>
</feature>
<organism evidence="2 3">
    <name type="scientific">Porites lobata</name>
    <dbReference type="NCBI Taxonomy" id="104759"/>
    <lineage>
        <taxon>Eukaryota</taxon>
        <taxon>Metazoa</taxon>
        <taxon>Cnidaria</taxon>
        <taxon>Anthozoa</taxon>
        <taxon>Hexacorallia</taxon>
        <taxon>Scleractinia</taxon>
        <taxon>Fungiina</taxon>
        <taxon>Poritidae</taxon>
        <taxon>Porites</taxon>
    </lineage>
</organism>
<evidence type="ECO:0008006" key="4">
    <source>
        <dbReference type="Google" id="ProtNLM"/>
    </source>
</evidence>
<feature type="compositionally biased region" description="Basic and acidic residues" evidence="1">
    <location>
        <begin position="170"/>
        <end position="187"/>
    </location>
</feature>
<feature type="compositionally biased region" description="Polar residues" evidence="1">
    <location>
        <begin position="473"/>
        <end position="489"/>
    </location>
</feature>
<evidence type="ECO:0000313" key="3">
    <source>
        <dbReference type="Proteomes" id="UP001159405"/>
    </source>
</evidence>
<feature type="region of interest" description="Disordered" evidence="1">
    <location>
        <begin position="451"/>
        <end position="585"/>
    </location>
</feature>
<feature type="compositionally biased region" description="Basic residues" evidence="1">
    <location>
        <begin position="332"/>
        <end position="341"/>
    </location>
</feature>
<dbReference type="Pfam" id="PF15769">
    <property type="entry name" value="DUF4698"/>
    <property type="match status" value="2"/>
</dbReference>
<feature type="compositionally biased region" description="Basic and acidic residues" evidence="1">
    <location>
        <begin position="285"/>
        <end position="301"/>
    </location>
</feature>
<accession>A0ABN8QNR5</accession>